<name>A0ABS6LCK6_9GAMM</name>
<dbReference type="InterPro" id="IPR005220">
    <property type="entry name" value="CarO-like"/>
</dbReference>
<feature type="signal peptide" evidence="2">
    <location>
        <begin position="1"/>
        <end position="19"/>
    </location>
</feature>
<dbReference type="Proteomes" id="UP000739284">
    <property type="component" value="Unassembled WGS sequence"/>
</dbReference>
<sequence length="131" mass="14289">MKRVILASILMLSGLPAFSAPGGGFEASETPPPPHKQDSGIKGSEDAKESTVKMAINNDKNYWVTLEGNIIKKTGEGHYTFPDKTGVITISLKDDKWNGQKVTPKDLVSISGRVIKEKGKNVIQVEKIRIQ</sequence>
<organism evidence="3 4">
    <name type="scientific">Rahnella ecdela</name>
    <dbReference type="NCBI Taxonomy" id="2816250"/>
    <lineage>
        <taxon>Bacteria</taxon>
        <taxon>Pseudomonadati</taxon>
        <taxon>Pseudomonadota</taxon>
        <taxon>Gammaproteobacteria</taxon>
        <taxon>Enterobacterales</taxon>
        <taxon>Yersiniaceae</taxon>
        <taxon>Rahnella</taxon>
    </lineage>
</organism>
<protein>
    <submittedName>
        <fullName evidence="3">NirD/YgiW/YdeI family stress tolerance protein</fullName>
    </submittedName>
</protein>
<keyword evidence="2" id="KW-0732">Signal</keyword>
<dbReference type="RefSeq" id="WP_217148279.1">
    <property type="nucleotide sequence ID" value="NZ_JAFMOY010000112.1"/>
</dbReference>
<evidence type="ECO:0000313" key="4">
    <source>
        <dbReference type="Proteomes" id="UP000739284"/>
    </source>
</evidence>
<feature type="chain" id="PRO_5045954174" evidence="2">
    <location>
        <begin position="20"/>
        <end position="131"/>
    </location>
</feature>
<evidence type="ECO:0000256" key="2">
    <source>
        <dbReference type="SAM" id="SignalP"/>
    </source>
</evidence>
<evidence type="ECO:0000313" key="3">
    <source>
        <dbReference type="EMBL" id="MBU9844356.1"/>
    </source>
</evidence>
<dbReference type="PANTHER" id="PTHR36571">
    <property type="entry name" value="PROTEIN YGIW"/>
    <property type="match status" value="1"/>
</dbReference>
<comment type="caution">
    <text evidence="3">The sequence shown here is derived from an EMBL/GenBank/DDBJ whole genome shotgun (WGS) entry which is preliminary data.</text>
</comment>
<dbReference type="Pfam" id="PF04076">
    <property type="entry name" value="BOF"/>
    <property type="match status" value="1"/>
</dbReference>
<feature type="region of interest" description="Disordered" evidence="1">
    <location>
        <begin position="23"/>
        <end position="49"/>
    </location>
</feature>
<gene>
    <name evidence="3" type="ORF">J1784_04920</name>
</gene>
<feature type="compositionally biased region" description="Basic and acidic residues" evidence="1">
    <location>
        <begin position="35"/>
        <end position="49"/>
    </location>
</feature>
<dbReference type="EMBL" id="JAFMOY010000112">
    <property type="protein sequence ID" value="MBU9844356.1"/>
    <property type="molecule type" value="Genomic_DNA"/>
</dbReference>
<reference evidence="3 4" key="1">
    <citation type="submission" date="2021-03" db="EMBL/GenBank/DDBJ databases">
        <title>Five novel Rahnella species.</title>
        <authorList>
            <person name="Brady C."/>
            <person name="Asselin J."/>
            <person name="Beer S."/>
            <person name="Bruberg M.B."/>
            <person name="Crampton B."/>
            <person name="Venter S."/>
            <person name="Arnold D."/>
            <person name="Denman S."/>
        </authorList>
    </citation>
    <scope>NUCLEOTIDE SEQUENCE [LARGE SCALE GENOMIC DNA]</scope>
    <source>
        <strain evidence="3 4">FRB 231</strain>
    </source>
</reference>
<accession>A0ABS6LCK6</accession>
<dbReference type="PANTHER" id="PTHR36571:SF1">
    <property type="entry name" value="PROTEIN YGIW"/>
    <property type="match status" value="1"/>
</dbReference>
<proteinExistence type="predicted"/>
<evidence type="ECO:0000256" key="1">
    <source>
        <dbReference type="SAM" id="MobiDB-lite"/>
    </source>
</evidence>
<dbReference type="NCBIfam" id="NF033674">
    <property type="entry name" value="stress_OB_fold"/>
    <property type="match status" value="1"/>
</dbReference>
<keyword evidence="4" id="KW-1185">Reference proteome</keyword>